<feature type="compositionally biased region" description="Basic and acidic residues" evidence="2">
    <location>
        <begin position="216"/>
        <end position="227"/>
    </location>
</feature>
<gene>
    <name evidence="4" type="ORF">R5R35_005116</name>
</gene>
<evidence type="ECO:0000256" key="2">
    <source>
        <dbReference type="SAM" id="MobiDB-lite"/>
    </source>
</evidence>
<name>A0AAN9V6T1_9ORTH</name>
<keyword evidence="1" id="KW-0863">Zinc-finger</keyword>
<keyword evidence="5" id="KW-1185">Reference proteome</keyword>
<evidence type="ECO:0000313" key="5">
    <source>
        <dbReference type="Proteomes" id="UP001378592"/>
    </source>
</evidence>
<reference evidence="4 5" key="1">
    <citation type="submission" date="2024-03" db="EMBL/GenBank/DDBJ databases">
        <title>The genome assembly and annotation of the cricket Gryllus longicercus Weissman &amp; Gray.</title>
        <authorList>
            <person name="Szrajer S."/>
            <person name="Gray D."/>
            <person name="Ylla G."/>
        </authorList>
    </citation>
    <scope>NUCLEOTIDE SEQUENCE [LARGE SCALE GENOMIC DNA]</scope>
    <source>
        <strain evidence="4">DAG 2021-001</strain>
        <tissue evidence="4">Whole body minus gut</tissue>
    </source>
</reference>
<dbReference type="InterPro" id="IPR013087">
    <property type="entry name" value="Znf_C2H2_type"/>
</dbReference>
<dbReference type="GO" id="GO:0008270">
    <property type="term" value="F:zinc ion binding"/>
    <property type="evidence" value="ECO:0007669"/>
    <property type="project" value="UniProtKB-KW"/>
</dbReference>
<dbReference type="GO" id="GO:0045944">
    <property type="term" value="P:positive regulation of transcription by RNA polymerase II"/>
    <property type="evidence" value="ECO:0007669"/>
    <property type="project" value="InterPro"/>
</dbReference>
<comment type="caution">
    <text evidence="4">The sequence shown here is derived from an EMBL/GenBank/DDBJ whole genome shotgun (WGS) entry which is preliminary data.</text>
</comment>
<evidence type="ECO:0000256" key="1">
    <source>
        <dbReference type="PROSITE-ProRule" id="PRU00042"/>
    </source>
</evidence>
<organism evidence="4 5">
    <name type="scientific">Gryllus longicercus</name>
    <dbReference type="NCBI Taxonomy" id="2509291"/>
    <lineage>
        <taxon>Eukaryota</taxon>
        <taxon>Metazoa</taxon>
        <taxon>Ecdysozoa</taxon>
        <taxon>Arthropoda</taxon>
        <taxon>Hexapoda</taxon>
        <taxon>Insecta</taxon>
        <taxon>Pterygota</taxon>
        <taxon>Neoptera</taxon>
        <taxon>Polyneoptera</taxon>
        <taxon>Orthoptera</taxon>
        <taxon>Ensifera</taxon>
        <taxon>Gryllidea</taxon>
        <taxon>Grylloidea</taxon>
        <taxon>Gryllidae</taxon>
        <taxon>Gryllinae</taxon>
        <taxon>Gryllus</taxon>
    </lineage>
</organism>
<feature type="domain" description="C2H2-type" evidence="3">
    <location>
        <begin position="23"/>
        <end position="52"/>
    </location>
</feature>
<dbReference type="PANTHER" id="PTHR46664:SF1">
    <property type="entry name" value="ATM INTERACTOR"/>
    <property type="match status" value="1"/>
</dbReference>
<dbReference type="GO" id="GO:0005634">
    <property type="term" value="C:nucleus"/>
    <property type="evidence" value="ECO:0007669"/>
    <property type="project" value="TreeGrafter"/>
</dbReference>
<sequence>MEKLVIKKICPLPAELSEIKKNIPCSEEGCNRMFLNSSNLDMHLLKHHKKSNKIVKINSDVKYQYHCPIDKCSYNVKSERFFKNMKYLKQHFLKVHAEKSFCCDQCHKGFSTEAAQKKHERLCGVKFICSCNYSYDSYEALITHAKRHQHTFDEKYKSFGKEVISTGGSDDPCSKMSTCSLQDVHSASSSAIAVPVHLLAAVALNELSNTGFGTSFDKEVQTDSKGDNKRHRKVPSPCRAFERSFKRRTTHTQTGQVSRAKHPKISTQTQTMGDYILKKAMHAADILIMPTEEVGVTNDSITGRNRKRRKSMETQTTSNINLSVCENREVINIGAKFSPTLESNINMSSLSNFPSTSYSHLNNNTNMYHLDADELPDLWFNQKNSLGTQTSPVALSSLFGNDEMLNHTVTQTDLNLTLFDSETCESHVPQHNSHRVTNLQNYFEDSTDSNFNPHVISTSFGQELTNTTIDNLTSLAEGPDYSSAQLGNLLGNGNKVFDANRSCSTETQTEIDVNCFLPDCDNDTSFTLCSNIETQTTEEFSSLDQLLYSNMCTQTCDEILLSELGFADIETQTAWPQYTDDSSLVSTETQTSLSVPAESQHPDKEWLITNKDALAGTSHMETQTNVNDFQKIIAELVKEDTNDNLL</sequence>
<dbReference type="PANTHER" id="PTHR46664">
    <property type="entry name" value="ATM INTERACTOR"/>
    <property type="match status" value="1"/>
</dbReference>
<evidence type="ECO:0000259" key="3">
    <source>
        <dbReference type="PROSITE" id="PS50157"/>
    </source>
</evidence>
<evidence type="ECO:0000313" key="4">
    <source>
        <dbReference type="EMBL" id="KAK7792658.1"/>
    </source>
</evidence>
<accession>A0AAN9V6T1</accession>
<dbReference type="SMART" id="SM00355">
    <property type="entry name" value="ZnF_C2H2"/>
    <property type="match status" value="4"/>
</dbReference>
<dbReference type="Gene3D" id="3.30.160.60">
    <property type="entry name" value="Classic Zinc Finger"/>
    <property type="match status" value="1"/>
</dbReference>
<dbReference type="AlphaFoldDB" id="A0AAN9V6T1"/>
<dbReference type="GO" id="GO:0000976">
    <property type="term" value="F:transcription cis-regulatory region binding"/>
    <property type="evidence" value="ECO:0007669"/>
    <property type="project" value="InterPro"/>
</dbReference>
<feature type="region of interest" description="Disordered" evidence="2">
    <location>
        <begin position="215"/>
        <end position="267"/>
    </location>
</feature>
<protein>
    <recommendedName>
        <fullName evidence="3">C2H2-type domain-containing protein</fullName>
    </recommendedName>
</protein>
<keyword evidence="1" id="KW-0862">Zinc</keyword>
<keyword evidence="1" id="KW-0479">Metal-binding</keyword>
<dbReference type="PROSITE" id="PS00028">
    <property type="entry name" value="ZINC_FINGER_C2H2_1"/>
    <property type="match status" value="1"/>
</dbReference>
<dbReference type="InterPro" id="IPR055303">
    <property type="entry name" value="ATMIN"/>
</dbReference>
<dbReference type="PROSITE" id="PS50157">
    <property type="entry name" value="ZINC_FINGER_C2H2_2"/>
    <property type="match status" value="1"/>
</dbReference>
<dbReference type="GO" id="GO:0000981">
    <property type="term" value="F:DNA-binding transcription factor activity, RNA polymerase II-specific"/>
    <property type="evidence" value="ECO:0007669"/>
    <property type="project" value="TreeGrafter"/>
</dbReference>
<dbReference type="Proteomes" id="UP001378592">
    <property type="component" value="Unassembled WGS sequence"/>
</dbReference>
<proteinExistence type="predicted"/>
<dbReference type="EMBL" id="JAZDUA010000436">
    <property type="protein sequence ID" value="KAK7792658.1"/>
    <property type="molecule type" value="Genomic_DNA"/>
</dbReference>